<protein>
    <submittedName>
        <fullName evidence="1">Uncharacterized protein</fullName>
    </submittedName>
</protein>
<evidence type="ECO:0000313" key="1">
    <source>
        <dbReference type="EMBL" id="KIR82556.1"/>
    </source>
</evidence>
<sequence>MPSLCFTTPHRRSIVPIIHTHSNALSDNATSVVSPMLSKTSTRFPSSFVKGLHLDPCEAPYIITPLTIELKPEERDVRLCLLQGLAHMVGAHDTCGSVLGYFGHGRRYSRAIILDRETVLFETTNEGDKLASVGGIKELIHFMGDKILPRCYGTYEKPDIKAFKGI</sequence>
<keyword evidence="2" id="KW-1185">Reference proteome</keyword>
<proteinExistence type="predicted"/>
<evidence type="ECO:0000313" key="2">
    <source>
        <dbReference type="Proteomes" id="UP000054272"/>
    </source>
</evidence>
<reference evidence="1 2" key="1">
    <citation type="submission" date="2015-01" db="EMBL/GenBank/DDBJ databases">
        <title>The Genome Sequence of Cryptococcus gattii EJB2.</title>
        <authorList>
            <consortium name="The Broad Institute Genomics Platform"/>
            <person name="Cuomo C."/>
            <person name="Litvintseva A."/>
            <person name="Chen Y."/>
            <person name="Heitman J."/>
            <person name="Sun S."/>
            <person name="Springer D."/>
            <person name="Dromer F."/>
            <person name="Young S."/>
            <person name="Zeng Q."/>
            <person name="Gargeya S."/>
            <person name="Abouelleil A."/>
            <person name="Alvarado L."/>
            <person name="Chapman S.B."/>
            <person name="Gainer-Dewar J."/>
            <person name="Goldberg J."/>
            <person name="Griggs A."/>
            <person name="Gujja S."/>
            <person name="Hansen M."/>
            <person name="Howarth C."/>
            <person name="Imamovic A."/>
            <person name="Larimer J."/>
            <person name="Murphy C."/>
            <person name="Naylor J."/>
            <person name="Pearson M."/>
            <person name="Priest M."/>
            <person name="Roberts A."/>
            <person name="Saif S."/>
            <person name="Shea T."/>
            <person name="Sykes S."/>
            <person name="Wortman J."/>
            <person name="Nusbaum C."/>
            <person name="Birren B."/>
        </authorList>
    </citation>
    <scope>NUCLEOTIDE SEQUENCE [LARGE SCALE GENOMIC DNA]</scope>
    <source>
        <strain evidence="1 2">EJB2</strain>
    </source>
</reference>
<organism evidence="1 2">
    <name type="scientific">Cryptococcus gattii EJB2</name>
    <dbReference type="NCBI Taxonomy" id="1296103"/>
    <lineage>
        <taxon>Eukaryota</taxon>
        <taxon>Fungi</taxon>
        <taxon>Dikarya</taxon>
        <taxon>Basidiomycota</taxon>
        <taxon>Agaricomycotina</taxon>
        <taxon>Tremellomycetes</taxon>
        <taxon>Tremellales</taxon>
        <taxon>Cryptococcaceae</taxon>
        <taxon>Cryptococcus</taxon>
        <taxon>Cryptococcus gattii species complex</taxon>
    </lineage>
</organism>
<gene>
    <name evidence="1" type="ORF">I306_00390</name>
</gene>
<name>A0ABR5C4G0_9TREE</name>
<dbReference type="EMBL" id="KN848559">
    <property type="protein sequence ID" value="KIR82556.1"/>
    <property type="molecule type" value="Genomic_DNA"/>
</dbReference>
<accession>A0ABR5C4G0</accession>
<dbReference type="Proteomes" id="UP000054272">
    <property type="component" value="Unassembled WGS sequence"/>
</dbReference>